<feature type="domain" description="Fibronectin type-III" evidence="11">
    <location>
        <begin position="2589"/>
        <end position="2683"/>
    </location>
</feature>
<feature type="domain" description="Fibronectin type-III" evidence="11">
    <location>
        <begin position="2491"/>
        <end position="2585"/>
    </location>
</feature>
<dbReference type="PANTHER" id="PTHR46708:SF3">
    <property type="entry name" value="TENASCIN-X"/>
    <property type="match status" value="1"/>
</dbReference>
<dbReference type="Pfam" id="PF00078">
    <property type="entry name" value="RVT_1"/>
    <property type="match status" value="1"/>
</dbReference>
<sequence>MGQGEEEAAFPCTSRNMEEPLGPQDEEASSHTEVPGYPDKRTHRRVLGKRCGPYLAYVLVVVVVLALAAALPVQSAGRHEGCPTLVLACPDDWVGYRNICYYLSNEEGSWEWSQERCSSHGASLAVLQREWEMEFLLRLKGNTDVWLGLRRQGERLEWVDGSSFNQRTMTPGLPLLLLALALRGGTGTPPRSPPGPPGPTCGAAALVAILGRLRELEGQVRALQDQCGDSQGPQAGTEIPSVTPRLATRNQTSFRVTWPRPPVPVDGYQVALIPLDEPAAMTTHELPGSAVTFEVTGLAPGHAFELFIQAQREQHLGAPGTLRVRTVLPVGPSLHDLGAKLSSYNGSLLQRLESHLRATNFPLRGNQTVPAVARAILSYLLRRSPALLRHQLLRQIPHPKPQLMPGAAGEALVDLDGLRGHAETVVIRYRLLEEPEGAEGELQVPGDTAVARVPGLVPGAMYRVEVHGVVRGHVSKSYTFLVTAGVGGTDEPPPDWEHKYEMELTEPKSAIAKAVPAPPSEEPPLRPRLGELTVSHVTSGSIQLEWSVLEGTFDSFTVQYRDAQGQPQALAVDGGSRTVTVPGLSPSRRYKFNLYGVWGRKRIGLISTDAVTAPAPPKKEPPSQPILGDLTASHVSPDSVQLEWSVPEGTFDSFTVQYKDAQGQPQVLPVDGGSRTVTVPGLSPSRRYKFNLYGVWGRKRLGPVSTDAVTVQYRDAQGQPQVLPVDGGSRTVTVPGLSPSRRYKFNLYGVWGRKRLGPVSTDAVTARDQVRKAKALVELKSARDIKDKKKMFYRYISDKKKMRENVGPLWNEIGDLVTWDMEKAEVLNDFFASVFTGKGSSHAAQVTEGKGRDWENEEPPTVGEGQVREYLRNLKVHKSMGPDEMHPRVLRELADEVAKPLSIIFEKSWQSSDVPTEWKRGNRTPIFQKGEKEDLGNYRPVSLTSLPGKIMEQILLENMLRHMENKEVIGDSQRGFTKGKSCLTHLVAFSDGVTVLVEKGEWLMSSSWTCAKHLTLSHMTILVSKLERHGFDGWTSWWIRNWLDGHTQRVVVNGSMSKWRTVTSGIPQGSVLGLALFNIFVGDMDCGIECTLSEFADDTKLCGVVDTLEGRDAIQRELDRLERWARANRMKFNKAKCKVLHVGRHNPKHDYRLGKEWIESSPEEKDLGALVHEKLNMSWQCALAAQKAQPCPGLHQKRCDQQVEGGDPAPLLHSAAPEPEEEPPSQPILGELTASHVSPESVQLEWSVPEGTFDSFTVQYKDAQGQPQVLPVDGGSRTVTVPGLSPSRRYKFNLYGVWGRKRLGPVSTDAVTAASKAEEEPPSQPILGELTAPHVSPDSVQLEWSVPEGTFDSFTVQYKDAQGQPQVLPVDGGSRTVTVPGLSPSRRYKFNLYGVWGRKRLGPVSTDAVTAASEAEEEPPSQPILGELTAPHVSPDSVQLEWSVPEGTFDSFTVQYKDAQGQPQVLPVDGGSRTVTVPGLSPSRRYKFNLYGVWGRKRLGPVSTDAVTAAAEPEEEPPSQPILGELTAPHVSPDSVQLEWSVPEGTFDSFTVQYKDAQGQPQVLPVDGGLRTVTVPGLSPSRRYKFNLYGVWGRKRLGPVSTDAVTAASEAEEEPPSQPILGELTAPHVSPDSVQLEWSVPEGTFDSFTVQYKDAQGQPQVLPVDGGSRTVTVPGLSPSRRYKFNLYGVWGRKRLGPVSTDAVTAAAEPEEEPPSQPILGELTAPHVSPDSVQLEWSVPEGTFDSFTVQYKDAQGQPQVLPVDGGLRTVTVPGLSPSRRYKFNLYGVWGRKRLGPVSTDAVTAASEAEEEPPSQPILGELTAPHVSPDSVQLEWSVPEGTFDSFTVQYKDAQGQPQVLPVDGGSRTVTVPGLSPSRRYKFNLYGVWGRKRLGPVSTDAVTAASEAEEEPPSQPILGELTAPHVSPDSVQLEWSVPEGTFDSFTVQYRDAQGQPQVLPVDGGSRTVTVPGLSPSHRYKFNLYGVWGRKRLGPVSTDAVTAPQEEEPPSQPILGELTAPHVSPDSVQLEWSVPEGTFDSFTVQYKDAQGQPQVLPVDGGSRTVTVPGLSPSRRYKFNLYGVWGRKRLGPVSTDAVTAASEAEEEPPSQPILGELTAPHVSPDSVQLEWSVPEGTFDSFTVQYKDAQGQPQVLPVDGGSRTVTVPGLSPSRRYKFNLYGVWGRKRLGPVSTDAVTAASEAEEEPPSQPILGELTAPHVSPDSVQLEWSVPEGTFDSFTVQYRDAQGQPQVLPVDGGSRTVTVPGLSPSHRYKFNLYGVWGRKRLGPVSTDAVTAPQEEEPPSQPILGELTAPHVSPDSVQLEWSVPEGTFDSFTVQYKDAQGQPQVLPVDGGSRTVTVPGLSPSRRYKFNLYGVWGRKRLGPVSTDAVTAASEAEEEPPSQPILGELTAPHVSPDSVQLEWSVPEGTFDSFTVQYRDAQGQPQVLPVDGGSRTVTVPGLSPSRRYKFNLYGVWGRKRLGPVSTDAVTAPQEEEPPSQPILGELTAPHVSPDSVQLEWSVPEGTFDSFTVQYKDAQGQPQVLPVDGGSRTVTVPGLSPSRRYKFNLYGVWGRKRLGPVSTDAVTAASEAEEEPPSQPILGELTAPHVSPDSVQLEWSVPEGTFDSFTVQYKDAQGQPQVLPVDGGSRTVTVPGLSPSRRYKFNLYGVWGRKRLGPVSTDAVTAASEAEEEPPSQPILGELTAPHVSPDSVQLEWSVPEGTFDSFTVQYKDAQGQPQVLPVDGGSRTVTVPGLSPSRRYKFNLYGVWGRKRLGPVSTDAVTAASEAEEEAPSQPILGELTASHVSPESVQLEWSIPEGTFDSFTVQYRDAQGQPQVLPVDGGSRTVTVPGLSPSRRYKFNLYGVWGRKRLGPVSTDAVTAASEAEEEPPSQPILGELTAPHVSPDSVQLEWSVPEGTFDSFTVQYKDAQGQPQVLPVDGGSRTVTVPGLSPSRRYKFNLYGVWGRKRLGPVSTDAVTAASEAEEEPPSQPILGELTAPHVSPDSVQLEWSVPEGTFDSFTVQYKDAQGQPQVLPVDGGSRTVTVPGLSPSRRYKFNLYGVWGRKRLGPVSTDAVTAASEAEEEAPSQPILGELTASHVSPESVQLEWSIPEGTFDSFTVQYRDAQGQPQVLPVDGGSRTVTVPGLSPSRRYKFNLYGVWGRKRLGPVSTDAVTAASEAEEEPPSQPILGELTAPHVSPDSVQLEWSVPEGTFDSFTVQYKDAQGQPQVLPVDGGSRTVTVPGLSPSRRYKFNLYGVWGRKRLGPVSTDAVTAASEAEEEPPSQPILGELTAPHVSPDSVQLEWSVPEGTFDSFTVQYKDAQGQPQVLPVDGGSRTVTVPGLSPSRRYKFNLYGVWGRKRLGPVSTDAVTAASEAEEEPPSQPILGELTAPHVSPDSVQLEWSVPEGTFDSFTVQYKDAQGQPQVLPVDGGSRTVTVPGLSPSRRYKFNLYGVWGRKRLGPVSTDAVTAASEAEEEPPSQPILGELTAPHVSPDSVQLEWSVPEGTFDSFTVQYKDAQGQPQVLPVDGGSRTVTVPGLSPSRRYKFNLYGVWGRKRLGPVSTDAVTAASEPEEEAPWQPILGELTASHVSPDSVQLEWSVPEGTFDSFTVQYKDAQGQPQVLPVDGGLRTVTVPGLSPSRRYKFNLYGVWGRKRLGPVSTDAVTAPQEEEPPSQPILGELTASHVSPDSVQLEWSIPEGTFDSFTVQYRDAQGQPESLLVDGSSRTVTVPGLSPSHRYNFYLYGVLGQKRLGPISLDTITAPALQKEKPPAQPRLGELTAPHVSPDSVQLEWSVPEGTFDSFTVQYRDAQGQPQVLPVDGGSRTVTVPGLSPSRRYKFNLYGVWGRKRLGPVSTDAVTGNEALHALTAGTPTELRVDLRTPQDAAFARYRDFAVAGPEDHYRLHLGAYSGTAGTGGGVLEGS</sequence>
<dbReference type="InterPro" id="IPR003961">
    <property type="entry name" value="FN3_dom"/>
</dbReference>
<feature type="domain" description="Fibronectin type-III" evidence="11">
    <location>
        <begin position="3079"/>
        <end position="3173"/>
    </location>
</feature>
<dbReference type="InterPro" id="IPR001304">
    <property type="entry name" value="C-type_lectin-like"/>
</dbReference>
<dbReference type="GO" id="GO:0016020">
    <property type="term" value="C:membrane"/>
    <property type="evidence" value="ECO:0007669"/>
    <property type="project" value="UniProtKB-SubCell"/>
</dbReference>
<keyword evidence="7" id="KW-0677">Repeat</keyword>
<feature type="region of interest" description="Disordered" evidence="8">
    <location>
        <begin position="1"/>
        <end position="40"/>
    </location>
</feature>
<feature type="domain" description="Fibronectin type-III" evidence="11">
    <location>
        <begin position="3763"/>
        <end position="3859"/>
    </location>
</feature>
<feature type="domain" description="Fibronectin type-III" evidence="11">
    <location>
        <begin position="1615"/>
        <end position="1710"/>
    </location>
</feature>
<feature type="domain" description="Fibronectin type-III" evidence="11">
    <location>
        <begin position="3471"/>
        <end position="3566"/>
    </location>
</feature>
<feature type="domain" description="Fibronectin type-III" evidence="11">
    <location>
        <begin position="1909"/>
        <end position="2003"/>
    </location>
</feature>
<dbReference type="SUPFAM" id="SSF56436">
    <property type="entry name" value="C-type lectin-like"/>
    <property type="match status" value="1"/>
</dbReference>
<dbReference type="InterPro" id="IPR016186">
    <property type="entry name" value="C-type_lectin-like/link_sf"/>
</dbReference>
<dbReference type="InterPro" id="IPR016187">
    <property type="entry name" value="CTDL_fold"/>
</dbReference>
<proteinExistence type="predicted"/>
<feature type="domain" description="Fibronectin type-III" evidence="11">
    <location>
        <begin position="3177"/>
        <end position="3271"/>
    </location>
</feature>
<feature type="region of interest" description="Disordered" evidence="8">
    <location>
        <begin position="1199"/>
        <end position="1229"/>
    </location>
</feature>
<feature type="domain" description="Fibronectin type-III" evidence="11">
    <location>
        <begin position="3574"/>
        <end position="3663"/>
    </location>
</feature>
<dbReference type="CDD" id="cd01650">
    <property type="entry name" value="RT_nLTR_like"/>
    <property type="match status" value="1"/>
</dbReference>
<evidence type="ECO:0000313" key="12">
    <source>
        <dbReference type="EMBL" id="GAB0201665.1"/>
    </source>
</evidence>
<feature type="domain" description="Fibronectin type-III" evidence="11">
    <location>
        <begin position="2883"/>
        <end position="2977"/>
    </location>
</feature>
<dbReference type="Gene3D" id="3.90.215.10">
    <property type="entry name" value="Gamma Fibrinogen, chain A, domain 1"/>
    <property type="match status" value="1"/>
</dbReference>
<keyword evidence="9" id="KW-0472">Membrane</keyword>
<feature type="domain" description="Fibronectin type-III" evidence="11">
    <location>
        <begin position="2201"/>
        <end position="2295"/>
    </location>
</feature>
<feature type="domain" description="Fibronectin type-III" evidence="11">
    <location>
        <begin position="1811"/>
        <end position="1905"/>
    </location>
</feature>
<protein>
    <submittedName>
        <fullName evidence="12">Tenascin-X</fullName>
    </submittedName>
</protein>
<keyword evidence="3" id="KW-0272">Extracellular matrix</keyword>
<feature type="domain" description="Fibronectin type-III" evidence="11">
    <location>
        <begin position="2103"/>
        <end position="2197"/>
    </location>
</feature>
<evidence type="ECO:0000256" key="1">
    <source>
        <dbReference type="ARBA" id="ARBA00004167"/>
    </source>
</evidence>
<dbReference type="FunFam" id="2.60.40.10:FF:000024">
    <property type="entry name" value="Tenascin-X"/>
    <property type="match status" value="27"/>
</dbReference>
<name>A0ABC9XV89_GRUJA</name>
<dbReference type="InterPro" id="IPR014716">
    <property type="entry name" value="Fibrinogen_a/b/g_C_1"/>
</dbReference>
<dbReference type="GO" id="GO:0030246">
    <property type="term" value="F:carbohydrate binding"/>
    <property type="evidence" value="ECO:0007669"/>
    <property type="project" value="UniProtKB-KW"/>
</dbReference>
<evidence type="ECO:0000256" key="8">
    <source>
        <dbReference type="SAM" id="MobiDB-lite"/>
    </source>
</evidence>
<feature type="domain" description="Fibronectin type-III" evidence="11">
    <location>
        <begin position="2395"/>
        <end position="2489"/>
    </location>
</feature>
<feature type="domain" description="C-type lectin" evidence="10">
    <location>
        <begin position="96"/>
        <end position="174"/>
    </location>
</feature>
<feature type="domain" description="Fibronectin type-III" evidence="11">
    <location>
        <begin position="3665"/>
        <end position="3760"/>
    </location>
</feature>
<feature type="transmembrane region" description="Helical" evidence="9">
    <location>
        <begin position="54"/>
        <end position="73"/>
    </location>
</feature>
<feature type="domain" description="Fibronectin type-III" evidence="11">
    <location>
        <begin position="621"/>
        <end position="716"/>
    </location>
</feature>
<feature type="domain" description="Fibronectin type-III" evidence="11">
    <location>
        <begin position="1321"/>
        <end position="1415"/>
    </location>
</feature>
<dbReference type="Pfam" id="PF00059">
    <property type="entry name" value="Lectin_C"/>
    <property type="match status" value="1"/>
</dbReference>
<keyword evidence="9" id="KW-1133">Transmembrane helix</keyword>
<gene>
    <name evidence="12" type="ORF">GRJ2_002632100</name>
</gene>
<organism evidence="12 13">
    <name type="scientific">Grus japonensis</name>
    <name type="common">Japanese crane</name>
    <name type="synonym">Red-crowned crane</name>
    <dbReference type="NCBI Taxonomy" id="30415"/>
    <lineage>
        <taxon>Eukaryota</taxon>
        <taxon>Metazoa</taxon>
        <taxon>Chordata</taxon>
        <taxon>Craniata</taxon>
        <taxon>Vertebrata</taxon>
        <taxon>Euteleostomi</taxon>
        <taxon>Archelosauria</taxon>
        <taxon>Archosauria</taxon>
        <taxon>Dinosauria</taxon>
        <taxon>Saurischia</taxon>
        <taxon>Theropoda</taxon>
        <taxon>Coelurosauria</taxon>
        <taxon>Aves</taxon>
        <taxon>Neognathae</taxon>
        <taxon>Neoaves</taxon>
        <taxon>Gruiformes</taxon>
        <taxon>Gruidae</taxon>
        <taxon>Grus</taxon>
    </lineage>
</organism>
<dbReference type="SUPFAM" id="SSF49265">
    <property type="entry name" value="Fibronectin type III"/>
    <property type="match status" value="28"/>
</dbReference>
<feature type="domain" description="Fibronectin type-III" evidence="11">
    <location>
        <begin position="2785"/>
        <end position="2879"/>
    </location>
</feature>
<feature type="domain" description="Fibronectin type-III" evidence="11">
    <location>
        <begin position="1419"/>
        <end position="1514"/>
    </location>
</feature>
<evidence type="ECO:0000256" key="4">
    <source>
        <dbReference type="ARBA" id="ARBA00022536"/>
    </source>
</evidence>
<feature type="domain" description="Fibronectin type-III" evidence="11">
    <location>
        <begin position="2981"/>
        <end position="3075"/>
    </location>
</feature>
<feature type="domain" description="Fibronectin type-III" evidence="11">
    <location>
        <begin position="3373"/>
        <end position="3467"/>
    </location>
</feature>
<dbReference type="Gene3D" id="2.60.40.10">
    <property type="entry name" value="Immunoglobulins"/>
    <property type="match status" value="31"/>
</dbReference>
<dbReference type="CDD" id="cd03593">
    <property type="entry name" value="CLECT_NK_receptors_like"/>
    <property type="match status" value="1"/>
</dbReference>
<evidence type="ECO:0000313" key="13">
    <source>
        <dbReference type="Proteomes" id="UP001623348"/>
    </source>
</evidence>
<dbReference type="InterPro" id="IPR036116">
    <property type="entry name" value="FN3_sf"/>
</dbReference>
<dbReference type="SMART" id="SM00060">
    <property type="entry name" value="FN3"/>
    <property type="match status" value="31"/>
</dbReference>
<dbReference type="InterPro" id="IPR033992">
    <property type="entry name" value="NKR-like_CTLD"/>
</dbReference>
<dbReference type="InterPro" id="IPR002181">
    <property type="entry name" value="Fibrinogen_a/b/g_C_dom"/>
</dbReference>
<keyword evidence="4" id="KW-0245">EGF-like domain</keyword>
<feature type="domain" description="Fibronectin type-III" evidence="11">
    <location>
        <begin position="1517"/>
        <end position="1611"/>
    </location>
</feature>
<feature type="domain" description="Fibronectin type-III" evidence="11">
    <location>
        <begin position="523"/>
        <end position="618"/>
    </location>
</feature>
<evidence type="ECO:0000259" key="10">
    <source>
        <dbReference type="PROSITE" id="PS50041"/>
    </source>
</evidence>
<dbReference type="SMART" id="SM00034">
    <property type="entry name" value="CLECT"/>
    <property type="match status" value="1"/>
</dbReference>
<dbReference type="InterPro" id="IPR000477">
    <property type="entry name" value="RT_dom"/>
</dbReference>
<feature type="domain" description="Fibronectin type-III" evidence="11">
    <location>
        <begin position="2005"/>
        <end position="2099"/>
    </location>
</feature>
<dbReference type="Pfam" id="PF00147">
    <property type="entry name" value="Fibrinogen_C"/>
    <property type="match status" value="1"/>
</dbReference>
<dbReference type="PROSITE" id="PS50853">
    <property type="entry name" value="FN3"/>
    <property type="match status" value="30"/>
</dbReference>
<dbReference type="SMART" id="SM00186">
    <property type="entry name" value="FBG"/>
    <property type="match status" value="1"/>
</dbReference>
<dbReference type="CDD" id="cd00063">
    <property type="entry name" value="FN3"/>
    <property type="match status" value="30"/>
</dbReference>
<accession>A0ABC9XV89</accession>
<evidence type="ECO:0000256" key="5">
    <source>
        <dbReference type="ARBA" id="ARBA00022729"/>
    </source>
</evidence>
<feature type="domain" description="Fibronectin type-III" evidence="11">
    <location>
        <begin position="240"/>
        <end position="330"/>
    </location>
</feature>
<feature type="domain" description="Fibronectin type-III" evidence="11">
    <location>
        <begin position="3275"/>
        <end position="3369"/>
    </location>
</feature>
<evidence type="ECO:0000256" key="3">
    <source>
        <dbReference type="ARBA" id="ARBA00022530"/>
    </source>
</evidence>
<dbReference type="SUPFAM" id="SSF56496">
    <property type="entry name" value="Fibrinogen C-terminal domain-like"/>
    <property type="match status" value="1"/>
</dbReference>
<evidence type="ECO:0000256" key="7">
    <source>
        <dbReference type="ARBA" id="ARBA00022737"/>
    </source>
</evidence>
<comment type="caution">
    <text evidence="12">The sequence shown here is derived from an EMBL/GenBank/DDBJ whole genome shotgun (WGS) entry which is preliminary data.</text>
</comment>
<feature type="domain" description="Fibronectin type-III" evidence="11">
    <location>
        <begin position="2297"/>
        <end position="2391"/>
    </location>
</feature>
<evidence type="ECO:0000259" key="11">
    <source>
        <dbReference type="PROSITE" id="PS50853"/>
    </source>
</evidence>
<feature type="domain" description="Fibronectin type-III" evidence="11">
    <location>
        <begin position="1223"/>
        <end position="1318"/>
    </location>
</feature>
<dbReference type="EMBL" id="BAAFJT010000032">
    <property type="protein sequence ID" value="GAB0201665.1"/>
    <property type="molecule type" value="Genomic_DNA"/>
</dbReference>
<keyword evidence="3" id="KW-0964">Secreted</keyword>
<feature type="domain" description="Fibronectin type-III" evidence="11">
    <location>
        <begin position="1713"/>
        <end position="1807"/>
    </location>
</feature>
<keyword evidence="6" id="KW-0430">Lectin</keyword>
<keyword evidence="5" id="KW-0732">Signal</keyword>
<dbReference type="PROSITE" id="PS50041">
    <property type="entry name" value="C_TYPE_LECTIN_2"/>
    <property type="match status" value="1"/>
</dbReference>
<evidence type="ECO:0000256" key="9">
    <source>
        <dbReference type="SAM" id="Phobius"/>
    </source>
</evidence>
<dbReference type="Proteomes" id="UP001623348">
    <property type="component" value="Unassembled WGS sequence"/>
</dbReference>
<dbReference type="Pfam" id="PF00041">
    <property type="entry name" value="fn3"/>
    <property type="match status" value="30"/>
</dbReference>
<keyword evidence="13" id="KW-1185">Reference proteome</keyword>
<evidence type="ECO:0000256" key="6">
    <source>
        <dbReference type="ARBA" id="ARBA00022734"/>
    </source>
</evidence>
<keyword evidence="9" id="KW-0812">Transmembrane</keyword>
<reference evidence="12 13" key="1">
    <citation type="submission" date="2024-06" db="EMBL/GenBank/DDBJ databases">
        <title>The draft genome of Grus japonensis, version 3.</title>
        <authorList>
            <person name="Nabeshima K."/>
            <person name="Suzuki S."/>
            <person name="Onuma M."/>
        </authorList>
    </citation>
    <scope>NUCLEOTIDE SEQUENCE [LARGE SCALE GENOMIC DNA]</scope>
    <source>
        <strain evidence="12 13">451A</strain>
    </source>
</reference>
<dbReference type="Gene3D" id="3.10.100.10">
    <property type="entry name" value="Mannose-Binding Protein A, subunit A"/>
    <property type="match status" value="1"/>
</dbReference>
<dbReference type="InterPro" id="IPR013783">
    <property type="entry name" value="Ig-like_fold"/>
</dbReference>
<evidence type="ECO:0000256" key="2">
    <source>
        <dbReference type="ARBA" id="ARBA00004498"/>
    </source>
</evidence>
<dbReference type="InterPro" id="IPR036056">
    <property type="entry name" value="Fibrinogen-like_C"/>
</dbReference>
<dbReference type="PANTHER" id="PTHR46708">
    <property type="entry name" value="TENASCIN"/>
    <property type="match status" value="1"/>
</dbReference>
<feature type="domain" description="Fibronectin type-III" evidence="11">
    <location>
        <begin position="2687"/>
        <end position="2781"/>
    </location>
</feature>
<dbReference type="InterPro" id="IPR050991">
    <property type="entry name" value="ECM_Regulatory_Proteins"/>
</dbReference>
<comment type="subcellular location">
    <subcellularLocation>
        <location evidence="1">Membrane</location>
        <topology evidence="1">Single-pass membrane protein</topology>
    </subcellularLocation>
    <subcellularLocation>
        <location evidence="2">Secreted</location>
        <location evidence="2">Extracellular space</location>
        <location evidence="2">Extracellular matrix</location>
    </subcellularLocation>
</comment>